<protein>
    <submittedName>
        <fullName evidence="12">Rhodopsin</fullName>
    </submittedName>
</protein>
<evidence type="ECO:0000313" key="13">
    <source>
        <dbReference type="Proteomes" id="UP000287171"/>
    </source>
</evidence>
<accession>A0A402BK77</accession>
<dbReference type="PANTHER" id="PTHR28286:SF2">
    <property type="entry name" value="BACTERIORHODOPSIN _OPSIN, NOPA (EUROFUNG)"/>
    <property type="match status" value="1"/>
</dbReference>
<evidence type="ECO:0000256" key="6">
    <source>
        <dbReference type="ARBA" id="ARBA00022925"/>
    </source>
</evidence>
<dbReference type="Pfam" id="PF01036">
    <property type="entry name" value="Bac_rhodopsin"/>
    <property type="match status" value="1"/>
</dbReference>
<gene>
    <name evidence="12" type="ORF">KDA_72280</name>
</gene>
<evidence type="ECO:0000256" key="4">
    <source>
        <dbReference type="ARBA" id="ARBA00022606"/>
    </source>
</evidence>
<feature type="transmembrane region" description="Helical" evidence="11">
    <location>
        <begin position="14"/>
        <end position="32"/>
    </location>
</feature>
<evidence type="ECO:0000256" key="9">
    <source>
        <dbReference type="ARBA" id="ARBA00023136"/>
    </source>
</evidence>
<keyword evidence="13" id="KW-1185">Reference proteome</keyword>
<dbReference type="EMBL" id="BIFT01000002">
    <property type="protein sequence ID" value="GCE31744.1"/>
    <property type="molecule type" value="Genomic_DNA"/>
</dbReference>
<keyword evidence="5 11" id="KW-0812">Transmembrane</keyword>
<evidence type="ECO:0000256" key="11">
    <source>
        <dbReference type="SAM" id="Phobius"/>
    </source>
</evidence>
<feature type="transmembrane region" description="Helical" evidence="11">
    <location>
        <begin position="138"/>
        <end position="156"/>
    </location>
</feature>
<keyword evidence="3" id="KW-0600">Photoreceptor protein</keyword>
<dbReference type="GO" id="GO:0005216">
    <property type="term" value="F:monoatomic ion channel activity"/>
    <property type="evidence" value="ECO:0007669"/>
    <property type="project" value="InterPro"/>
</dbReference>
<dbReference type="SMART" id="SM01021">
    <property type="entry name" value="Bac_rhodopsin"/>
    <property type="match status" value="1"/>
</dbReference>
<keyword evidence="9 11" id="KW-0472">Membrane</keyword>
<evidence type="ECO:0000256" key="1">
    <source>
        <dbReference type="ARBA" id="ARBA00004141"/>
    </source>
</evidence>
<feature type="transmembrane region" description="Helical" evidence="11">
    <location>
        <begin position="109"/>
        <end position="132"/>
    </location>
</feature>
<dbReference type="OrthoDB" id="70408at2"/>
<name>A0A402BK77_9CHLR</name>
<dbReference type="Gene3D" id="1.20.1070.10">
    <property type="entry name" value="Rhodopsin 7-helix transmembrane proteins"/>
    <property type="match status" value="1"/>
</dbReference>
<feature type="transmembrane region" description="Helical" evidence="11">
    <location>
        <begin position="44"/>
        <end position="62"/>
    </location>
</feature>
<comment type="similarity">
    <text evidence="2">Belongs to the archaeal/bacterial/fungal opsin family.</text>
</comment>
<keyword evidence="10" id="KW-0675">Receptor</keyword>
<dbReference type="GO" id="GO:0007602">
    <property type="term" value="P:phototransduction"/>
    <property type="evidence" value="ECO:0007669"/>
    <property type="project" value="UniProtKB-KW"/>
</dbReference>
<dbReference type="InterPro" id="IPR018229">
    <property type="entry name" value="Rhodopsin_retinal_BS"/>
</dbReference>
<dbReference type="GO" id="GO:0016020">
    <property type="term" value="C:membrane"/>
    <property type="evidence" value="ECO:0007669"/>
    <property type="project" value="UniProtKB-SubCell"/>
</dbReference>
<dbReference type="PROSITE" id="PS00950">
    <property type="entry name" value="BACTERIAL_OPSIN_1"/>
    <property type="match status" value="1"/>
</dbReference>
<sequence>MISGIGPLGPGVRLVLWITALIMILGTLYFTYGSVSARVERRRFFAISAIITLIAATLYTLMATGYGTLLQPGGHLSFFGRYIDWTFTTPLLLLDLALLALARNFPNRGMVIGTLVAADVYMILTGFVASIIRTDVRWIFFAASCAGFLAVIYLLVSRLAPQASLRGRLVDNHYRRLMPILLVLWILYPIVWALGKEGAGVISTLAETVLYAILDICAKVGFGLVLVSNPDALEDAERDVSPIERPIGQYNPH</sequence>
<comment type="caution">
    <text evidence="12">The sequence shown here is derived from an EMBL/GenBank/DDBJ whole genome shotgun (WGS) entry which is preliminary data.</text>
</comment>
<feature type="transmembrane region" description="Helical" evidence="11">
    <location>
        <begin position="82"/>
        <end position="102"/>
    </location>
</feature>
<organism evidence="12 13">
    <name type="scientific">Dictyobacter alpinus</name>
    <dbReference type="NCBI Taxonomy" id="2014873"/>
    <lineage>
        <taxon>Bacteria</taxon>
        <taxon>Bacillati</taxon>
        <taxon>Chloroflexota</taxon>
        <taxon>Ktedonobacteria</taxon>
        <taxon>Ktedonobacterales</taxon>
        <taxon>Dictyobacteraceae</taxon>
        <taxon>Dictyobacter</taxon>
    </lineage>
</organism>
<evidence type="ECO:0000256" key="2">
    <source>
        <dbReference type="ARBA" id="ARBA00008130"/>
    </source>
</evidence>
<evidence type="ECO:0000313" key="12">
    <source>
        <dbReference type="EMBL" id="GCE31744.1"/>
    </source>
</evidence>
<dbReference type="InterPro" id="IPR001425">
    <property type="entry name" value="Arc/bac/fun_rhodopsins"/>
</dbReference>
<dbReference type="Proteomes" id="UP000287171">
    <property type="component" value="Unassembled WGS sequence"/>
</dbReference>
<evidence type="ECO:0000256" key="10">
    <source>
        <dbReference type="ARBA" id="ARBA00023170"/>
    </source>
</evidence>
<dbReference type="PRINTS" id="PR00251">
    <property type="entry name" value="BACTRLOPSIN"/>
</dbReference>
<reference evidence="13" key="1">
    <citation type="submission" date="2018-12" db="EMBL/GenBank/DDBJ databases">
        <title>Tengunoibacter tsumagoiensis gen. nov., sp. nov., Dictyobacter kobayashii sp. nov., D. alpinus sp. nov., and D. joshuensis sp. nov. and description of Dictyobacteraceae fam. nov. within the order Ktedonobacterales isolated from Tengu-no-mugimeshi.</title>
        <authorList>
            <person name="Wang C.M."/>
            <person name="Zheng Y."/>
            <person name="Sakai Y."/>
            <person name="Toyoda A."/>
            <person name="Minakuchi Y."/>
            <person name="Abe K."/>
            <person name="Yokota A."/>
            <person name="Yabe S."/>
        </authorList>
    </citation>
    <scope>NUCLEOTIDE SEQUENCE [LARGE SCALE GENOMIC DNA]</scope>
    <source>
        <strain evidence="13">Uno16</strain>
    </source>
</reference>
<dbReference type="AlphaFoldDB" id="A0A402BK77"/>
<keyword evidence="4" id="KW-0716">Sensory transduction</keyword>
<evidence type="ECO:0000256" key="3">
    <source>
        <dbReference type="ARBA" id="ARBA00022543"/>
    </source>
</evidence>
<dbReference type="PANTHER" id="PTHR28286">
    <property type="match status" value="1"/>
</dbReference>
<keyword evidence="7 11" id="KW-1133">Transmembrane helix</keyword>
<dbReference type="GO" id="GO:0009881">
    <property type="term" value="F:photoreceptor activity"/>
    <property type="evidence" value="ECO:0007669"/>
    <property type="project" value="UniProtKB-KW"/>
</dbReference>
<dbReference type="RefSeq" id="WP_126631677.1">
    <property type="nucleotide sequence ID" value="NZ_BIFT01000002.1"/>
</dbReference>
<evidence type="ECO:0000256" key="5">
    <source>
        <dbReference type="ARBA" id="ARBA00022692"/>
    </source>
</evidence>
<comment type="subcellular location">
    <subcellularLocation>
        <location evidence="1">Membrane</location>
        <topology evidence="1">Multi-pass membrane protein</topology>
    </subcellularLocation>
</comment>
<feature type="transmembrane region" description="Helical" evidence="11">
    <location>
        <begin position="177"/>
        <end position="195"/>
    </location>
</feature>
<evidence type="ECO:0000256" key="8">
    <source>
        <dbReference type="ARBA" id="ARBA00022991"/>
    </source>
</evidence>
<evidence type="ECO:0000256" key="7">
    <source>
        <dbReference type="ARBA" id="ARBA00022989"/>
    </source>
</evidence>
<keyword evidence="8" id="KW-0157">Chromophore</keyword>
<dbReference type="SUPFAM" id="SSF81321">
    <property type="entry name" value="Family A G protein-coupled receptor-like"/>
    <property type="match status" value="1"/>
</dbReference>
<proteinExistence type="inferred from homology"/>
<keyword evidence="6" id="KW-0681">Retinal protein</keyword>